<dbReference type="InterPro" id="IPR015422">
    <property type="entry name" value="PyrdxlP-dep_Trfase_small"/>
</dbReference>
<dbReference type="InterPro" id="IPR015424">
    <property type="entry name" value="PyrdxlP-dep_Trfase"/>
</dbReference>
<dbReference type="EMBL" id="VBPB01000056">
    <property type="protein sequence ID" value="TMQ73627.1"/>
    <property type="molecule type" value="Genomic_DNA"/>
</dbReference>
<evidence type="ECO:0000259" key="2">
    <source>
        <dbReference type="Pfam" id="PF00155"/>
    </source>
</evidence>
<comment type="similarity">
    <text evidence="1">Belongs to the class-I pyridoxal-phosphate-dependent aminotransferase family.</text>
</comment>
<organism evidence="3 4">
    <name type="scientific">Eiseniibacteriota bacterium</name>
    <dbReference type="NCBI Taxonomy" id="2212470"/>
    <lineage>
        <taxon>Bacteria</taxon>
        <taxon>Candidatus Eiseniibacteriota</taxon>
    </lineage>
</organism>
<gene>
    <name evidence="3" type="ORF">E6K81_03830</name>
</gene>
<accession>A0A538UCT2</accession>
<dbReference type="EC" id="2.6.1.-" evidence="1"/>
<dbReference type="GO" id="GO:0030170">
    <property type="term" value="F:pyridoxal phosphate binding"/>
    <property type="evidence" value="ECO:0007669"/>
    <property type="project" value="InterPro"/>
</dbReference>
<dbReference type="InterPro" id="IPR004839">
    <property type="entry name" value="Aminotransferase_I/II_large"/>
</dbReference>
<dbReference type="InterPro" id="IPR004838">
    <property type="entry name" value="NHTrfase_class1_PyrdxlP-BS"/>
</dbReference>
<dbReference type="CDD" id="cd00609">
    <property type="entry name" value="AAT_like"/>
    <property type="match status" value="1"/>
</dbReference>
<dbReference type="Gene3D" id="3.90.1150.10">
    <property type="entry name" value="Aspartate Aminotransferase, domain 1"/>
    <property type="match status" value="1"/>
</dbReference>
<proteinExistence type="inferred from homology"/>
<dbReference type="GO" id="GO:0008483">
    <property type="term" value="F:transaminase activity"/>
    <property type="evidence" value="ECO:0007669"/>
    <property type="project" value="UniProtKB-KW"/>
</dbReference>
<sequence>MSKPALHHIAWSKVEPARHRHSLAESGVDAPDLEAMGLPSRAGLPAAGYALQPELERVLGARWGAPGGRVLLASGGSEANALVVAALLERGDEILVESPGYEPHREVPRLFDITVRRFDRRPGAGTALAEAVEAALTPATRMVVLTHLHNPTGEPLAPESAAALTALAERRGVWLLCDEIFRDADLGPLGTYAALGPKWVATSSLTKVYGLGGLRLGWIAGSEEVLARCAAVQNGLSVSPALPSIALALELAPHLDTLRARTQRMLSANHARWNAQVAGGVPFSVPVPVRGTTTWVLFPRDGDGDAFAALASERFSLALTPGRFFGVPRGLRIGLAAEPARCTAALDAFARALAAFTAGEPVQENA</sequence>
<dbReference type="PANTHER" id="PTHR43510">
    <property type="entry name" value="AMINOTRANSFERASE FUNCTION, HYPOTHETICAL (EUROFUNG)"/>
    <property type="match status" value="1"/>
</dbReference>
<evidence type="ECO:0000313" key="3">
    <source>
        <dbReference type="EMBL" id="TMQ73627.1"/>
    </source>
</evidence>
<dbReference type="Proteomes" id="UP000319771">
    <property type="component" value="Unassembled WGS sequence"/>
</dbReference>
<name>A0A538UCT2_UNCEI</name>
<protein>
    <recommendedName>
        <fullName evidence="1">Aminotransferase</fullName>
        <ecNumber evidence="1">2.6.1.-</ecNumber>
    </recommendedName>
</protein>
<keyword evidence="1 3" id="KW-0808">Transferase</keyword>
<comment type="caution">
    <text evidence="3">The sequence shown here is derived from an EMBL/GenBank/DDBJ whole genome shotgun (WGS) entry which is preliminary data.</text>
</comment>
<dbReference type="PROSITE" id="PS00105">
    <property type="entry name" value="AA_TRANSFER_CLASS_1"/>
    <property type="match status" value="1"/>
</dbReference>
<dbReference type="AlphaFoldDB" id="A0A538UCT2"/>
<dbReference type="PANTHER" id="PTHR43510:SF1">
    <property type="entry name" value="AMINOTRANSFERASE FUNCTION, HYPOTHETICAL (EUROFUNG)"/>
    <property type="match status" value="1"/>
</dbReference>
<feature type="domain" description="Aminotransferase class I/classII large" evidence="2">
    <location>
        <begin position="51"/>
        <end position="348"/>
    </location>
</feature>
<evidence type="ECO:0000313" key="4">
    <source>
        <dbReference type="Proteomes" id="UP000319771"/>
    </source>
</evidence>
<dbReference type="InterPro" id="IPR015421">
    <property type="entry name" value="PyrdxlP-dep_Trfase_major"/>
</dbReference>
<keyword evidence="1 3" id="KW-0032">Aminotransferase</keyword>
<comment type="cofactor">
    <cofactor evidence="1">
        <name>pyridoxal 5'-phosphate</name>
        <dbReference type="ChEBI" id="CHEBI:597326"/>
    </cofactor>
</comment>
<dbReference type="SUPFAM" id="SSF53383">
    <property type="entry name" value="PLP-dependent transferases"/>
    <property type="match status" value="1"/>
</dbReference>
<evidence type="ECO:0000256" key="1">
    <source>
        <dbReference type="RuleBase" id="RU000481"/>
    </source>
</evidence>
<reference evidence="3 4" key="1">
    <citation type="journal article" date="2019" name="Nat. Microbiol.">
        <title>Mediterranean grassland soil C-N compound turnover is dependent on rainfall and depth, and is mediated by genomically divergent microorganisms.</title>
        <authorList>
            <person name="Diamond S."/>
            <person name="Andeer P.F."/>
            <person name="Li Z."/>
            <person name="Crits-Christoph A."/>
            <person name="Burstein D."/>
            <person name="Anantharaman K."/>
            <person name="Lane K.R."/>
            <person name="Thomas B.C."/>
            <person name="Pan C."/>
            <person name="Northen T.R."/>
            <person name="Banfield J.F."/>
        </authorList>
    </citation>
    <scope>NUCLEOTIDE SEQUENCE [LARGE SCALE GENOMIC DNA]</scope>
    <source>
        <strain evidence="3">WS_11</strain>
    </source>
</reference>
<dbReference type="Pfam" id="PF00155">
    <property type="entry name" value="Aminotran_1_2"/>
    <property type="match status" value="1"/>
</dbReference>
<dbReference type="Gene3D" id="3.40.640.10">
    <property type="entry name" value="Type I PLP-dependent aspartate aminotransferase-like (Major domain)"/>
    <property type="match status" value="1"/>
</dbReference>